<protein>
    <submittedName>
        <fullName evidence="2">Uncharacterized protein</fullName>
    </submittedName>
</protein>
<dbReference type="AlphaFoldDB" id="A0A2J6R7B5"/>
<keyword evidence="3" id="KW-1185">Reference proteome</keyword>
<dbReference type="Proteomes" id="UP000235786">
    <property type="component" value="Unassembled WGS sequence"/>
</dbReference>
<evidence type="ECO:0000313" key="3">
    <source>
        <dbReference type="Proteomes" id="UP000235786"/>
    </source>
</evidence>
<accession>A0A2J6R7B5</accession>
<dbReference type="OrthoDB" id="5399555at2759"/>
<evidence type="ECO:0000256" key="1">
    <source>
        <dbReference type="SAM" id="MobiDB-lite"/>
    </source>
</evidence>
<proteinExistence type="predicted"/>
<name>A0A2J6R7B5_HYAVF</name>
<feature type="region of interest" description="Disordered" evidence="1">
    <location>
        <begin position="1"/>
        <end position="22"/>
    </location>
</feature>
<dbReference type="EMBL" id="KZ613954">
    <property type="protein sequence ID" value="PMD34399.1"/>
    <property type="molecule type" value="Genomic_DNA"/>
</dbReference>
<evidence type="ECO:0000313" key="2">
    <source>
        <dbReference type="EMBL" id="PMD34399.1"/>
    </source>
</evidence>
<gene>
    <name evidence="2" type="ORF">L207DRAFT_547576</name>
</gene>
<sequence length="132" mass="14180">MGASLESSRPIMAPSLSSKRASTRFSTYSMAPSVANTVKTSLSSASAHQEIKDIEEGLEKLENKKLATQRYVPSTEKSENLSKLALGAKLERALGRRMGGQDAVMRKRGVPKTMSVDNEKVLLNGGEKVAVA</sequence>
<organism evidence="2 3">
    <name type="scientific">Hyaloscypha variabilis (strain UAMH 11265 / GT02V1 / F)</name>
    <name type="common">Meliniomyces variabilis</name>
    <dbReference type="NCBI Taxonomy" id="1149755"/>
    <lineage>
        <taxon>Eukaryota</taxon>
        <taxon>Fungi</taxon>
        <taxon>Dikarya</taxon>
        <taxon>Ascomycota</taxon>
        <taxon>Pezizomycotina</taxon>
        <taxon>Leotiomycetes</taxon>
        <taxon>Helotiales</taxon>
        <taxon>Hyaloscyphaceae</taxon>
        <taxon>Hyaloscypha</taxon>
        <taxon>Hyaloscypha variabilis</taxon>
    </lineage>
</organism>
<reference evidence="2 3" key="1">
    <citation type="submission" date="2016-04" db="EMBL/GenBank/DDBJ databases">
        <title>A degradative enzymes factory behind the ericoid mycorrhizal symbiosis.</title>
        <authorList>
            <consortium name="DOE Joint Genome Institute"/>
            <person name="Martino E."/>
            <person name="Morin E."/>
            <person name="Grelet G."/>
            <person name="Kuo A."/>
            <person name="Kohler A."/>
            <person name="Daghino S."/>
            <person name="Barry K."/>
            <person name="Choi C."/>
            <person name="Cichocki N."/>
            <person name="Clum A."/>
            <person name="Copeland A."/>
            <person name="Hainaut M."/>
            <person name="Haridas S."/>
            <person name="Labutti K."/>
            <person name="Lindquist E."/>
            <person name="Lipzen A."/>
            <person name="Khouja H.-R."/>
            <person name="Murat C."/>
            <person name="Ohm R."/>
            <person name="Olson A."/>
            <person name="Spatafora J."/>
            <person name="Veneault-Fourrey C."/>
            <person name="Henrissat B."/>
            <person name="Grigoriev I."/>
            <person name="Martin F."/>
            <person name="Perotto S."/>
        </authorList>
    </citation>
    <scope>NUCLEOTIDE SEQUENCE [LARGE SCALE GENOMIC DNA]</scope>
    <source>
        <strain evidence="2 3">F</strain>
    </source>
</reference>